<sequence>MLLYIRILVILLCLTSLTVVATARFGTVSFVPSIVPPHQRGFFVEFTVLGYSAGFFEVSTQPILDLPGLLI</sequence>
<protein>
    <submittedName>
        <fullName evidence="1">Uncharacterized protein</fullName>
    </submittedName>
</protein>
<gene>
    <name evidence="1" type="ORF">ENT77_01665</name>
</gene>
<dbReference type="AlphaFoldDB" id="A0A7C4RV51"/>
<comment type="caution">
    <text evidence="1">The sequence shown here is derived from an EMBL/GenBank/DDBJ whole genome shotgun (WGS) entry which is preliminary data.</text>
</comment>
<name>A0A7C4RV51_9BACT</name>
<accession>A0A7C4RV51</accession>
<proteinExistence type="predicted"/>
<dbReference type="EMBL" id="DSZY01000007">
    <property type="protein sequence ID" value="HGU39896.1"/>
    <property type="molecule type" value="Genomic_DNA"/>
</dbReference>
<organism evidence="1">
    <name type="scientific">Fervidobacterium thailandense</name>
    <dbReference type="NCBI Taxonomy" id="1008305"/>
    <lineage>
        <taxon>Bacteria</taxon>
        <taxon>Thermotogati</taxon>
        <taxon>Thermotogota</taxon>
        <taxon>Thermotogae</taxon>
        <taxon>Thermotogales</taxon>
        <taxon>Fervidobacteriaceae</taxon>
        <taxon>Fervidobacterium</taxon>
    </lineage>
</organism>
<reference evidence="1" key="1">
    <citation type="journal article" date="2020" name="mSystems">
        <title>Genome- and Community-Level Interaction Insights into Carbon Utilization and Element Cycling Functions of Hydrothermarchaeota in Hydrothermal Sediment.</title>
        <authorList>
            <person name="Zhou Z."/>
            <person name="Liu Y."/>
            <person name="Xu W."/>
            <person name="Pan J."/>
            <person name="Luo Z.H."/>
            <person name="Li M."/>
        </authorList>
    </citation>
    <scope>NUCLEOTIDE SEQUENCE [LARGE SCALE GENOMIC DNA]</scope>
    <source>
        <strain evidence="1">SpSt-609</strain>
    </source>
</reference>
<evidence type="ECO:0000313" key="1">
    <source>
        <dbReference type="EMBL" id="HGU39896.1"/>
    </source>
</evidence>